<dbReference type="STRING" id="1051891.A0A0C3Q9M0"/>
<feature type="transmembrane region" description="Helical" evidence="2">
    <location>
        <begin position="124"/>
        <end position="149"/>
    </location>
</feature>
<feature type="transmembrane region" description="Helical" evidence="2">
    <location>
        <begin position="92"/>
        <end position="112"/>
    </location>
</feature>
<evidence type="ECO:0000313" key="4">
    <source>
        <dbReference type="Proteomes" id="UP000054248"/>
    </source>
</evidence>
<keyword evidence="2" id="KW-1133">Transmembrane helix</keyword>
<keyword evidence="2" id="KW-0472">Membrane</keyword>
<reference evidence="3 4" key="1">
    <citation type="submission" date="2014-04" db="EMBL/GenBank/DDBJ databases">
        <authorList>
            <consortium name="DOE Joint Genome Institute"/>
            <person name="Kuo A."/>
            <person name="Girlanda M."/>
            <person name="Perotto S."/>
            <person name="Kohler A."/>
            <person name="Nagy L.G."/>
            <person name="Floudas D."/>
            <person name="Copeland A."/>
            <person name="Barry K.W."/>
            <person name="Cichocki N."/>
            <person name="Veneault-Fourrey C."/>
            <person name="LaButti K."/>
            <person name="Lindquist E.A."/>
            <person name="Lipzen A."/>
            <person name="Lundell T."/>
            <person name="Morin E."/>
            <person name="Murat C."/>
            <person name="Sun H."/>
            <person name="Tunlid A."/>
            <person name="Henrissat B."/>
            <person name="Grigoriev I.V."/>
            <person name="Hibbett D.S."/>
            <person name="Martin F."/>
            <person name="Nordberg H.P."/>
            <person name="Cantor M.N."/>
            <person name="Hua S.X."/>
        </authorList>
    </citation>
    <scope>NUCLEOTIDE SEQUENCE [LARGE SCALE GENOMIC DNA]</scope>
    <source>
        <strain evidence="3 4">MUT 4182</strain>
    </source>
</reference>
<accession>A0A0C3Q9M0</accession>
<feature type="transmembrane region" description="Helical" evidence="2">
    <location>
        <begin position="169"/>
        <end position="187"/>
    </location>
</feature>
<proteinExistence type="predicted"/>
<evidence type="ECO:0000256" key="2">
    <source>
        <dbReference type="SAM" id="Phobius"/>
    </source>
</evidence>
<keyword evidence="2" id="KW-0812">Transmembrane</keyword>
<feature type="transmembrane region" description="Helical" evidence="2">
    <location>
        <begin position="22"/>
        <end position="42"/>
    </location>
</feature>
<dbReference type="OrthoDB" id="2626017at2759"/>
<evidence type="ECO:0000256" key="1">
    <source>
        <dbReference type="SAM" id="MobiDB-lite"/>
    </source>
</evidence>
<evidence type="ECO:0000313" key="3">
    <source>
        <dbReference type="EMBL" id="KIO20694.1"/>
    </source>
</evidence>
<dbReference type="EMBL" id="KN823165">
    <property type="protein sequence ID" value="KIO20694.1"/>
    <property type="molecule type" value="Genomic_DNA"/>
</dbReference>
<feature type="compositionally biased region" description="Basic and acidic residues" evidence="1">
    <location>
        <begin position="359"/>
        <end position="371"/>
    </location>
</feature>
<feature type="transmembrane region" description="Helical" evidence="2">
    <location>
        <begin position="241"/>
        <end position="259"/>
    </location>
</feature>
<organism evidence="3 4">
    <name type="scientific">Tulasnella calospora MUT 4182</name>
    <dbReference type="NCBI Taxonomy" id="1051891"/>
    <lineage>
        <taxon>Eukaryota</taxon>
        <taxon>Fungi</taxon>
        <taxon>Dikarya</taxon>
        <taxon>Basidiomycota</taxon>
        <taxon>Agaricomycotina</taxon>
        <taxon>Agaricomycetes</taxon>
        <taxon>Cantharellales</taxon>
        <taxon>Tulasnellaceae</taxon>
        <taxon>Tulasnella</taxon>
    </lineage>
</organism>
<protein>
    <submittedName>
        <fullName evidence="3">Uncharacterized protein</fullName>
    </submittedName>
</protein>
<feature type="region of interest" description="Disordered" evidence="1">
    <location>
        <begin position="270"/>
        <end position="404"/>
    </location>
</feature>
<name>A0A0C3Q9M0_9AGAM</name>
<feature type="transmembrane region" description="Helical" evidence="2">
    <location>
        <begin position="208"/>
        <end position="229"/>
    </location>
</feature>
<dbReference type="HOGENOM" id="CLU_064338_0_0_1"/>
<reference evidence="4" key="2">
    <citation type="submission" date="2015-01" db="EMBL/GenBank/DDBJ databases">
        <title>Evolutionary Origins and Diversification of the Mycorrhizal Mutualists.</title>
        <authorList>
            <consortium name="DOE Joint Genome Institute"/>
            <consortium name="Mycorrhizal Genomics Consortium"/>
            <person name="Kohler A."/>
            <person name="Kuo A."/>
            <person name="Nagy L.G."/>
            <person name="Floudas D."/>
            <person name="Copeland A."/>
            <person name="Barry K.W."/>
            <person name="Cichocki N."/>
            <person name="Veneault-Fourrey C."/>
            <person name="LaButti K."/>
            <person name="Lindquist E.A."/>
            <person name="Lipzen A."/>
            <person name="Lundell T."/>
            <person name="Morin E."/>
            <person name="Murat C."/>
            <person name="Riley R."/>
            <person name="Ohm R."/>
            <person name="Sun H."/>
            <person name="Tunlid A."/>
            <person name="Henrissat B."/>
            <person name="Grigoriev I.V."/>
            <person name="Hibbett D.S."/>
            <person name="Martin F."/>
        </authorList>
    </citation>
    <scope>NUCLEOTIDE SEQUENCE [LARGE SCALE GENOMIC DNA]</scope>
    <source>
        <strain evidence="4">MUT 4182</strain>
    </source>
</reference>
<feature type="transmembrane region" description="Helical" evidence="2">
    <location>
        <begin position="63"/>
        <end position="80"/>
    </location>
</feature>
<dbReference type="AlphaFoldDB" id="A0A0C3Q9M0"/>
<dbReference type="Proteomes" id="UP000054248">
    <property type="component" value="Unassembled WGS sequence"/>
</dbReference>
<gene>
    <name evidence="3" type="ORF">M407DRAFT_134438</name>
</gene>
<sequence>MDGLDISSLLPPSLLLPPRLSAHKYLMVCTLTVAAWDTLVLSPRTWRLYKTQGWPLLKVTYQFLRYLMPIEFAIVAVAFFDSSWSLERCQHFYLFEPIVTAFLMAIASLSLAVRMYAIWDKSKLVMFTLGPLLFLQVVVQAICCAFYQVVPLDVGQGCIAGPKHNWVGIYWLAPTIFYTATLVFAIARSRKSQQVKPMNLWKLFLRDGLNLYGAIWLVNAINILFWLIVTPNGPEDTIKTIITSMTAVLTTTMTLRVILGIRGQLNNGGTYSGMSSSSQPSHSNPVSSAARKGTGASEGPVPAGARHSLSQNIRSNSGGGQTYTIEEMRAKTQRDWAAAEQEEEDGKSGYVLGEDDVVDHDSLNDRRRGEKATPLAEDDRDAISVKGKNPGGIGVKVTIDREFQ</sequence>
<keyword evidence="4" id="KW-1185">Reference proteome</keyword>
<feature type="compositionally biased region" description="Low complexity" evidence="1">
    <location>
        <begin position="272"/>
        <end position="288"/>
    </location>
</feature>